<proteinExistence type="predicted"/>
<accession>A0ACC2LMR2</accession>
<comment type="caution">
    <text evidence="1">The sequence shown here is derived from an EMBL/GenBank/DDBJ whole genome shotgun (WGS) entry which is preliminary data.</text>
</comment>
<gene>
    <name evidence="1" type="ORF">MRB53_009007</name>
</gene>
<protein>
    <submittedName>
        <fullName evidence="1">Uncharacterized protein</fullName>
    </submittedName>
</protein>
<sequence>MLKLAERMVTSSCTGVRASTAHSWTSVSGNDSKDVRVMMKRSSDDPGRPSGIILSASTSVWLPHPHKRVFDYLRNENSRNKSSDSNNNTNMLLLQECRTDPTGSFLIFAPVDNTSMNMVLAGGDPDNVPILPSGFSLFPDGDSRSLLTVAFQILVGSVPTATLPPASVMTVNSVVSATVEKMKALITENV</sequence>
<dbReference type="EMBL" id="CM056811">
    <property type="protein sequence ID" value="KAJ8634740.1"/>
    <property type="molecule type" value="Genomic_DNA"/>
</dbReference>
<dbReference type="Proteomes" id="UP001234297">
    <property type="component" value="Chromosome 3"/>
</dbReference>
<name>A0ACC2LMR2_PERAE</name>
<evidence type="ECO:0000313" key="2">
    <source>
        <dbReference type="Proteomes" id="UP001234297"/>
    </source>
</evidence>
<reference evidence="1 2" key="1">
    <citation type="journal article" date="2022" name="Hortic Res">
        <title>A haplotype resolved chromosomal level avocado genome allows analysis of novel avocado genes.</title>
        <authorList>
            <person name="Nath O."/>
            <person name="Fletcher S.J."/>
            <person name="Hayward A."/>
            <person name="Shaw L.M."/>
            <person name="Masouleh A.K."/>
            <person name="Furtado A."/>
            <person name="Henry R.J."/>
            <person name="Mitter N."/>
        </authorList>
    </citation>
    <scope>NUCLEOTIDE SEQUENCE [LARGE SCALE GENOMIC DNA]</scope>
    <source>
        <strain evidence="2">cv. Hass</strain>
    </source>
</reference>
<organism evidence="1 2">
    <name type="scientific">Persea americana</name>
    <name type="common">Avocado</name>
    <dbReference type="NCBI Taxonomy" id="3435"/>
    <lineage>
        <taxon>Eukaryota</taxon>
        <taxon>Viridiplantae</taxon>
        <taxon>Streptophyta</taxon>
        <taxon>Embryophyta</taxon>
        <taxon>Tracheophyta</taxon>
        <taxon>Spermatophyta</taxon>
        <taxon>Magnoliopsida</taxon>
        <taxon>Magnoliidae</taxon>
        <taxon>Laurales</taxon>
        <taxon>Lauraceae</taxon>
        <taxon>Persea</taxon>
    </lineage>
</organism>
<keyword evidence="2" id="KW-1185">Reference proteome</keyword>
<evidence type="ECO:0000313" key="1">
    <source>
        <dbReference type="EMBL" id="KAJ8634740.1"/>
    </source>
</evidence>